<feature type="signal peptide" evidence="1">
    <location>
        <begin position="1"/>
        <end position="24"/>
    </location>
</feature>
<dbReference type="RefSeq" id="WP_264714844.1">
    <property type="nucleotide sequence ID" value="NZ_JAPDNT010000015.1"/>
</dbReference>
<proteinExistence type="predicted"/>
<accession>A0AA41YPY1</accession>
<gene>
    <name evidence="2" type="ORF">OL599_16085</name>
</gene>
<evidence type="ECO:0000256" key="1">
    <source>
        <dbReference type="SAM" id="SignalP"/>
    </source>
</evidence>
<dbReference type="EMBL" id="JAPDNT010000015">
    <property type="protein sequence ID" value="MCW3476098.1"/>
    <property type="molecule type" value="Genomic_DNA"/>
</dbReference>
<evidence type="ECO:0000313" key="3">
    <source>
        <dbReference type="Proteomes" id="UP001165679"/>
    </source>
</evidence>
<evidence type="ECO:0000313" key="2">
    <source>
        <dbReference type="EMBL" id="MCW3476098.1"/>
    </source>
</evidence>
<comment type="caution">
    <text evidence="2">The sequence shown here is derived from an EMBL/GenBank/DDBJ whole genome shotgun (WGS) entry which is preliminary data.</text>
</comment>
<evidence type="ECO:0008006" key="4">
    <source>
        <dbReference type="Google" id="ProtNLM"/>
    </source>
</evidence>
<dbReference type="AlphaFoldDB" id="A0AA41YPY1"/>
<protein>
    <recommendedName>
        <fullName evidence="4">Lipoprotein</fullName>
    </recommendedName>
</protein>
<dbReference type="Proteomes" id="UP001165679">
    <property type="component" value="Unassembled WGS sequence"/>
</dbReference>
<dbReference type="PROSITE" id="PS51257">
    <property type="entry name" value="PROKAR_LIPOPROTEIN"/>
    <property type="match status" value="1"/>
</dbReference>
<keyword evidence="1" id="KW-0732">Signal</keyword>
<organism evidence="2 3">
    <name type="scientific">Limobrevibacterium gyesilva</name>
    <dbReference type="NCBI Taxonomy" id="2991712"/>
    <lineage>
        <taxon>Bacteria</taxon>
        <taxon>Pseudomonadati</taxon>
        <taxon>Pseudomonadota</taxon>
        <taxon>Alphaproteobacteria</taxon>
        <taxon>Acetobacterales</taxon>
        <taxon>Acetobacteraceae</taxon>
        <taxon>Limobrevibacterium</taxon>
    </lineage>
</organism>
<reference evidence="2" key="2">
    <citation type="submission" date="2022-10" db="EMBL/GenBank/DDBJ databases">
        <authorList>
            <person name="Trinh H.N."/>
        </authorList>
    </citation>
    <scope>NUCLEOTIDE SEQUENCE</scope>
    <source>
        <strain evidence="2">RN2-1</strain>
    </source>
</reference>
<name>A0AA41YPY1_9PROT</name>
<reference evidence="2" key="1">
    <citation type="submission" date="2022-09" db="EMBL/GenBank/DDBJ databases">
        <title>Rhodovastum sp. nov. RN2-1 isolated from soil in Seongnam, South Korea.</title>
        <authorList>
            <person name="Le N.T."/>
        </authorList>
    </citation>
    <scope>NUCLEOTIDE SEQUENCE</scope>
    <source>
        <strain evidence="2">RN2-1</strain>
    </source>
</reference>
<keyword evidence="3" id="KW-1185">Reference proteome</keyword>
<feature type="chain" id="PRO_5041369948" description="Lipoprotein" evidence="1">
    <location>
        <begin position="25"/>
        <end position="121"/>
    </location>
</feature>
<sequence>MSKTPIFVAGGLALLVCACTRAQVADKENLMAMAGFRPIPATSPEGLTALNALPPHEFSVRVQDGRQVYLFADPLVCKCVYSGSTQQYAAYLGLLAEERLRAEQELRITMDRINGPSGASE</sequence>